<dbReference type="InterPro" id="IPR008491">
    <property type="entry name" value="CDK5RAP3"/>
</dbReference>
<organism evidence="2 3">
    <name type="scientific">Symbiochloris irregularis</name>
    <dbReference type="NCBI Taxonomy" id="706552"/>
    <lineage>
        <taxon>Eukaryota</taxon>
        <taxon>Viridiplantae</taxon>
        <taxon>Chlorophyta</taxon>
        <taxon>core chlorophytes</taxon>
        <taxon>Trebouxiophyceae</taxon>
        <taxon>Trebouxiales</taxon>
        <taxon>Trebouxiaceae</taxon>
        <taxon>Symbiochloris</taxon>
    </lineage>
</organism>
<dbReference type="GO" id="GO:0012505">
    <property type="term" value="C:endomembrane system"/>
    <property type="evidence" value="ECO:0007669"/>
    <property type="project" value="TreeGrafter"/>
</dbReference>
<dbReference type="GO" id="GO:0007346">
    <property type="term" value="P:regulation of mitotic cell cycle"/>
    <property type="evidence" value="ECO:0007669"/>
    <property type="project" value="TreeGrafter"/>
</dbReference>
<evidence type="ECO:0000313" key="3">
    <source>
        <dbReference type="Proteomes" id="UP001465755"/>
    </source>
</evidence>
<sequence>MRENAASREPLPPLDIGHSKLIVWLVGRKLLPGDWHKRLNLVQKKVAQTVQQEPGQAGLGPEQARDYWSVLSLRDRLAESATKSLLGGLTGPAATWDKLVKAYESRNIFLGETALLLVRNSDYEAPFLKGQVQKHQQLLSDLERRQVESAKRSDAAATTFRQECQQLGITGLDISRELQKLPHQLPELMLAAIKDTLRAGATPGSERAPAWLSKLLDSPDARNALMDDLYELMAFLKQRQIESRAADTMAVVSPVSEGLQQVTASAIDDMLSQAQATLASLSTASMKQLLLIKTSVPYLQRLVRSLEQSADQELKLKRLGDEARRKYREVQQSLVEDSAKLADLKKTTSAAKAALEERLAALLNGRAVNITGVSAAC</sequence>
<comment type="caution">
    <text evidence="2">The sequence shown here is derived from an EMBL/GenBank/DDBJ whole genome shotgun (WGS) entry which is preliminary data.</text>
</comment>
<dbReference type="Proteomes" id="UP001465755">
    <property type="component" value="Unassembled WGS sequence"/>
</dbReference>
<comment type="similarity">
    <text evidence="1">Belongs to the CDK5RAP3 family.</text>
</comment>
<proteinExistence type="inferred from homology"/>
<name>A0AAW1P5B5_9CHLO</name>
<protein>
    <submittedName>
        <fullName evidence="2">Uncharacterized protein</fullName>
    </submittedName>
</protein>
<dbReference type="EMBL" id="JALJOQ010000047">
    <property type="protein sequence ID" value="KAK9804951.1"/>
    <property type="molecule type" value="Genomic_DNA"/>
</dbReference>
<evidence type="ECO:0000256" key="1">
    <source>
        <dbReference type="ARBA" id="ARBA00007478"/>
    </source>
</evidence>
<gene>
    <name evidence="2" type="ORF">WJX73_002698</name>
</gene>
<dbReference type="AlphaFoldDB" id="A0AAW1P5B5"/>
<keyword evidence="3" id="KW-1185">Reference proteome</keyword>
<accession>A0AAW1P5B5</accession>
<evidence type="ECO:0000313" key="2">
    <source>
        <dbReference type="EMBL" id="KAK9804951.1"/>
    </source>
</evidence>
<dbReference type="Pfam" id="PF05600">
    <property type="entry name" value="CDK5RAP3"/>
    <property type="match status" value="2"/>
</dbReference>
<dbReference type="PANTHER" id="PTHR14894">
    <property type="entry name" value="CDK5 REGULATORY SUBUNIT-ASSOCIATED PROTEIN 3"/>
    <property type="match status" value="1"/>
</dbReference>
<reference evidence="2 3" key="1">
    <citation type="journal article" date="2024" name="Nat. Commun.">
        <title>Phylogenomics reveals the evolutionary origins of lichenization in chlorophyte algae.</title>
        <authorList>
            <person name="Puginier C."/>
            <person name="Libourel C."/>
            <person name="Otte J."/>
            <person name="Skaloud P."/>
            <person name="Haon M."/>
            <person name="Grisel S."/>
            <person name="Petersen M."/>
            <person name="Berrin J.G."/>
            <person name="Delaux P.M."/>
            <person name="Dal Grande F."/>
            <person name="Keller J."/>
        </authorList>
    </citation>
    <scope>NUCLEOTIDE SEQUENCE [LARGE SCALE GENOMIC DNA]</scope>
    <source>
        <strain evidence="2 3">SAG 2036</strain>
    </source>
</reference>
<dbReference type="PANTHER" id="PTHR14894:SF0">
    <property type="entry name" value="CDK5 REGULATORY SUBUNIT-ASSOCIATED PROTEIN 3"/>
    <property type="match status" value="1"/>
</dbReference>